<keyword evidence="3" id="KW-1185">Reference proteome</keyword>
<evidence type="ECO:0000256" key="1">
    <source>
        <dbReference type="SAM" id="MobiDB-lite"/>
    </source>
</evidence>
<dbReference type="AlphaFoldDB" id="A0A2T4CDA3"/>
<proteinExistence type="predicted"/>
<reference evidence="2 3" key="1">
    <citation type="submission" date="2016-07" db="EMBL/GenBank/DDBJ databases">
        <title>Multiple horizontal gene transfer events from other fungi enriched the ability of initially mycotrophic Trichoderma (Ascomycota) to feed on dead plant biomass.</title>
        <authorList>
            <consortium name="DOE Joint Genome Institute"/>
            <person name="Aerts A."/>
            <person name="Atanasova L."/>
            <person name="Chenthamara K."/>
            <person name="Zhang J."/>
            <person name="Grujic M."/>
            <person name="Henrissat B."/>
            <person name="Kuo A."/>
            <person name="Salamov A."/>
            <person name="Lipzen A."/>
            <person name="Labutti K."/>
            <person name="Barry K."/>
            <person name="Miao Y."/>
            <person name="Rahimi M.J."/>
            <person name="Shen Q."/>
            <person name="Grigoriev I.V."/>
            <person name="Kubicek C.P."/>
            <person name="Druzhinina I.S."/>
        </authorList>
    </citation>
    <scope>NUCLEOTIDE SEQUENCE [LARGE SCALE GENOMIC DNA]</scope>
    <source>
        <strain evidence="2 3">ATCC 18648</strain>
    </source>
</reference>
<dbReference type="Proteomes" id="UP000240760">
    <property type="component" value="Unassembled WGS sequence"/>
</dbReference>
<accession>A0A2T4CDA3</accession>
<organism evidence="2 3">
    <name type="scientific">Trichoderma longibrachiatum ATCC 18648</name>
    <dbReference type="NCBI Taxonomy" id="983965"/>
    <lineage>
        <taxon>Eukaryota</taxon>
        <taxon>Fungi</taxon>
        <taxon>Dikarya</taxon>
        <taxon>Ascomycota</taxon>
        <taxon>Pezizomycotina</taxon>
        <taxon>Sordariomycetes</taxon>
        <taxon>Hypocreomycetidae</taxon>
        <taxon>Hypocreales</taxon>
        <taxon>Hypocreaceae</taxon>
        <taxon>Trichoderma</taxon>
    </lineage>
</organism>
<gene>
    <name evidence="2" type="ORF">M440DRAFT_239734</name>
</gene>
<sequence>MFSYRCTKATDLTRYRSRYSPSATPRNTRDAHTVQSMIRQSTKQHRPPFPSLLTPSRDPAHSLIPRRFQILRRLGVRA</sequence>
<name>A0A2T4CDA3_TRILO</name>
<dbReference type="EMBL" id="KZ679128">
    <property type="protein sequence ID" value="PTB79514.1"/>
    <property type="molecule type" value="Genomic_DNA"/>
</dbReference>
<feature type="region of interest" description="Disordered" evidence="1">
    <location>
        <begin position="18"/>
        <end position="60"/>
    </location>
</feature>
<protein>
    <submittedName>
        <fullName evidence="2">Uncharacterized protein</fullName>
    </submittedName>
</protein>
<evidence type="ECO:0000313" key="3">
    <source>
        <dbReference type="Proteomes" id="UP000240760"/>
    </source>
</evidence>
<evidence type="ECO:0000313" key="2">
    <source>
        <dbReference type="EMBL" id="PTB79514.1"/>
    </source>
</evidence>